<evidence type="ECO:0000256" key="2">
    <source>
        <dbReference type="ARBA" id="ARBA00022525"/>
    </source>
</evidence>
<dbReference type="SUPFAM" id="SSF100895">
    <property type="entry name" value="Kazal-type serine protease inhibitors"/>
    <property type="match status" value="1"/>
</dbReference>
<dbReference type="PANTHER" id="PTHR12352:SF3">
    <property type="entry name" value="NIDOGEN-2"/>
    <property type="match status" value="1"/>
</dbReference>
<reference evidence="9" key="1">
    <citation type="journal article" date="2021" name="Sci. Adv.">
        <title>The American lobster genome reveals insights on longevity, neural, and immune adaptations.</title>
        <authorList>
            <person name="Polinski J.M."/>
            <person name="Zimin A.V."/>
            <person name="Clark K.F."/>
            <person name="Kohn A.B."/>
            <person name="Sadowski N."/>
            <person name="Timp W."/>
            <person name="Ptitsyn A."/>
            <person name="Khanna P."/>
            <person name="Romanova D.Y."/>
            <person name="Williams P."/>
            <person name="Greenwood S.J."/>
            <person name="Moroz L.L."/>
            <person name="Walt D.R."/>
            <person name="Bodnar A.G."/>
        </authorList>
    </citation>
    <scope>NUCLEOTIDE SEQUENCE</scope>
    <source>
        <strain evidence="9">GMGI-L3</strain>
    </source>
</reference>
<keyword evidence="2" id="KW-0964">Secreted</keyword>
<dbReference type="Gene3D" id="4.10.800.10">
    <property type="entry name" value="Thyroglobulin type-1"/>
    <property type="match status" value="1"/>
</dbReference>
<dbReference type="PROSITE" id="PS51465">
    <property type="entry name" value="KAZAL_2"/>
    <property type="match status" value="1"/>
</dbReference>
<keyword evidence="3" id="KW-0677">Repeat</keyword>
<feature type="non-terminal residue" evidence="9">
    <location>
        <position position="351"/>
    </location>
</feature>
<evidence type="ECO:0000256" key="1">
    <source>
        <dbReference type="ARBA" id="ARBA00004613"/>
    </source>
</evidence>
<dbReference type="SMART" id="SM00211">
    <property type="entry name" value="TY"/>
    <property type="match status" value="1"/>
</dbReference>
<dbReference type="EMBL" id="JAHLQT010012015">
    <property type="protein sequence ID" value="KAG7171569.1"/>
    <property type="molecule type" value="Genomic_DNA"/>
</dbReference>
<dbReference type="CDD" id="cd00191">
    <property type="entry name" value="TY"/>
    <property type="match status" value="1"/>
</dbReference>
<evidence type="ECO:0000256" key="3">
    <source>
        <dbReference type="ARBA" id="ARBA00022737"/>
    </source>
</evidence>
<dbReference type="InterPro" id="IPR036857">
    <property type="entry name" value="Thyroglobulin_1_sf"/>
</dbReference>
<keyword evidence="10" id="KW-1185">Reference proteome</keyword>
<feature type="compositionally biased region" description="Polar residues" evidence="6">
    <location>
        <begin position="312"/>
        <end position="323"/>
    </location>
</feature>
<dbReference type="PROSITE" id="PS51162">
    <property type="entry name" value="THYROGLOBULIN_1_2"/>
    <property type="match status" value="1"/>
</dbReference>
<protein>
    <submittedName>
        <fullName evidence="9">SPARC-related modular calcium-binding protein 2-like</fullName>
    </submittedName>
</protein>
<dbReference type="CDD" id="cd00104">
    <property type="entry name" value="KAZAL_FS"/>
    <property type="match status" value="1"/>
</dbReference>
<comment type="caution">
    <text evidence="5">Lacks conserved residue(s) required for the propagation of feature annotation.</text>
</comment>
<gene>
    <name evidence="9" type="primary">SMOC2-L</name>
    <name evidence="9" type="ORF">Hamer_G014704</name>
</gene>
<comment type="caution">
    <text evidence="9">The sequence shown here is derived from an EMBL/GenBank/DDBJ whole genome shotgun (WGS) entry which is preliminary data.</text>
</comment>
<dbReference type="Pfam" id="PF00086">
    <property type="entry name" value="Thyroglobulin_1"/>
    <property type="match status" value="1"/>
</dbReference>
<evidence type="ECO:0000256" key="4">
    <source>
        <dbReference type="ARBA" id="ARBA00023157"/>
    </source>
</evidence>
<dbReference type="InterPro" id="IPR002350">
    <property type="entry name" value="Kazal_dom"/>
</dbReference>
<name>A0A8J5T038_HOMAM</name>
<dbReference type="AlphaFoldDB" id="A0A8J5T038"/>
<dbReference type="InterPro" id="IPR036058">
    <property type="entry name" value="Kazal_dom_sf"/>
</dbReference>
<sequence>MWKAAPSVLNHPHVDPPDPAYCFTVLAPSVSVGVICRALNTFGPLGGGGLEAKAGLAARRRKKRKQEEEEKGMKTRMKWKDEEEWVKEEEGEEEEEKEEEQEEGNSRHLARQQVAVTRAVNVYWTVTATWRPRGRDDVICLQTLHHVGALDVPDGWLKIAISGNKYIGNPRCNADMVVIRDDLEHHVDCNVVCQDNSRDPVCGTNGQTFDSICDLDLAEKCLDERRAKQEQLANGESVYVPTCLADGSYAAVQCHNFTSYCWCSRLDGKPIPQTIQKERSPQCVDRTSPPAPESPPQGKWTGVVGEEPGVQAVQTLMSLSTAKASTARPRPRPPQPGPSASLPLLTVRRVS</sequence>
<dbReference type="InterPro" id="IPR000716">
    <property type="entry name" value="Thyroglobulin_1"/>
</dbReference>
<keyword evidence="4 5" id="KW-1015">Disulfide bond</keyword>
<dbReference type="Proteomes" id="UP000747542">
    <property type="component" value="Unassembled WGS sequence"/>
</dbReference>
<dbReference type="PANTHER" id="PTHR12352">
    <property type="entry name" value="SECRETED MODULAR CALCIUM-BINDING PROTEIN"/>
    <property type="match status" value="1"/>
</dbReference>
<organism evidence="9 10">
    <name type="scientific">Homarus americanus</name>
    <name type="common">American lobster</name>
    <dbReference type="NCBI Taxonomy" id="6706"/>
    <lineage>
        <taxon>Eukaryota</taxon>
        <taxon>Metazoa</taxon>
        <taxon>Ecdysozoa</taxon>
        <taxon>Arthropoda</taxon>
        <taxon>Crustacea</taxon>
        <taxon>Multicrustacea</taxon>
        <taxon>Malacostraca</taxon>
        <taxon>Eumalacostraca</taxon>
        <taxon>Eucarida</taxon>
        <taxon>Decapoda</taxon>
        <taxon>Pleocyemata</taxon>
        <taxon>Astacidea</taxon>
        <taxon>Nephropoidea</taxon>
        <taxon>Nephropidae</taxon>
        <taxon>Homarus</taxon>
    </lineage>
</organism>
<feature type="compositionally biased region" description="Acidic residues" evidence="6">
    <location>
        <begin position="82"/>
        <end position="103"/>
    </location>
</feature>
<evidence type="ECO:0000259" key="8">
    <source>
        <dbReference type="PROSITE" id="PS51465"/>
    </source>
</evidence>
<proteinExistence type="predicted"/>
<feature type="domain" description="Kazal-like" evidence="8">
    <location>
        <begin position="183"/>
        <end position="239"/>
    </location>
</feature>
<dbReference type="SUPFAM" id="SSF57610">
    <property type="entry name" value="Thyroglobulin type-1 domain"/>
    <property type="match status" value="1"/>
</dbReference>
<dbReference type="GO" id="GO:0005615">
    <property type="term" value="C:extracellular space"/>
    <property type="evidence" value="ECO:0007669"/>
    <property type="project" value="TreeGrafter"/>
</dbReference>
<dbReference type="InterPro" id="IPR051950">
    <property type="entry name" value="Dev_reg/Prot_inhib"/>
</dbReference>
<feature type="domain" description="Thyroglobulin type-1" evidence="7">
    <location>
        <begin position="218"/>
        <end position="283"/>
    </location>
</feature>
<evidence type="ECO:0000313" key="9">
    <source>
        <dbReference type="EMBL" id="KAG7171569.1"/>
    </source>
</evidence>
<feature type="compositionally biased region" description="Basic and acidic residues" evidence="6">
    <location>
        <begin position="65"/>
        <end position="81"/>
    </location>
</feature>
<evidence type="ECO:0000313" key="10">
    <source>
        <dbReference type="Proteomes" id="UP000747542"/>
    </source>
</evidence>
<feature type="region of interest" description="Disordered" evidence="6">
    <location>
        <begin position="50"/>
        <end position="110"/>
    </location>
</feature>
<feature type="disulfide bond" evidence="5">
    <location>
        <begin position="263"/>
        <end position="283"/>
    </location>
</feature>
<evidence type="ECO:0000256" key="5">
    <source>
        <dbReference type="PROSITE-ProRule" id="PRU00500"/>
    </source>
</evidence>
<feature type="disulfide bond" evidence="5">
    <location>
        <begin position="254"/>
        <end position="261"/>
    </location>
</feature>
<feature type="region of interest" description="Disordered" evidence="6">
    <location>
        <begin position="276"/>
        <end position="351"/>
    </location>
</feature>
<evidence type="ECO:0000259" key="7">
    <source>
        <dbReference type="PROSITE" id="PS51162"/>
    </source>
</evidence>
<accession>A0A8J5T038</accession>
<evidence type="ECO:0000256" key="6">
    <source>
        <dbReference type="SAM" id="MobiDB-lite"/>
    </source>
</evidence>
<comment type="subcellular location">
    <subcellularLocation>
        <location evidence="1">Secreted</location>
    </subcellularLocation>
</comment>